<organism evidence="9 10">
    <name type="scientific">Camellia sinensis var. sinensis</name>
    <name type="common">China tea</name>
    <dbReference type="NCBI Taxonomy" id="542762"/>
    <lineage>
        <taxon>Eukaryota</taxon>
        <taxon>Viridiplantae</taxon>
        <taxon>Streptophyta</taxon>
        <taxon>Embryophyta</taxon>
        <taxon>Tracheophyta</taxon>
        <taxon>Spermatophyta</taxon>
        <taxon>Magnoliopsida</taxon>
        <taxon>eudicotyledons</taxon>
        <taxon>Gunneridae</taxon>
        <taxon>Pentapetalae</taxon>
        <taxon>asterids</taxon>
        <taxon>Ericales</taxon>
        <taxon>Theaceae</taxon>
        <taxon>Camellia</taxon>
    </lineage>
</organism>
<dbReference type="SMART" id="SM00490">
    <property type="entry name" value="HELICc"/>
    <property type="match status" value="1"/>
</dbReference>
<dbReference type="STRING" id="542762.A0A4S4E014"/>
<dbReference type="Pfam" id="PF07717">
    <property type="entry name" value="OB_NTP_bind"/>
    <property type="match status" value="1"/>
</dbReference>
<evidence type="ECO:0000259" key="7">
    <source>
        <dbReference type="PROSITE" id="PS51192"/>
    </source>
</evidence>
<evidence type="ECO:0000256" key="5">
    <source>
        <dbReference type="ARBA" id="ARBA00022840"/>
    </source>
</evidence>
<keyword evidence="10" id="KW-1185">Reference proteome</keyword>
<dbReference type="PROSITE" id="PS00690">
    <property type="entry name" value="DEAH_ATP_HELICASE"/>
    <property type="match status" value="1"/>
</dbReference>
<dbReference type="Pfam" id="PF00271">
    <property type="entry name" value="Helicase_C"/>
    <property type="match status" value="1"/>
</dbReference>
<dbReference type="FunFam" id="3.40.50.300:FF:000767">
    <property type="entry name" value="Putative ATP-dependent RNA helicase DHX35"/>
    <property type="match status" value="1"/>
</dbReference>
<evidence type="ECO:0000256" key="2">
    <source>
        <dbReference type="ARBA" id="ARBA00022741"/>
    </source>
</evidence>
<proteinExistence type="predicted"/>
<dbReference type="InterPro" id="IPR027417">
    <property type="entry name" value="P-loop_NTPase"/>
</dbReference>
<dbReference type="Pfam" id="PF04408">
    <property type="entry name" value="WHD_HA2"/>
    <property type="match status" value="1"/>
</dbReference>
<dbReference type="AlphaFoldDB" id="A0A4S4E014"/>
<dbReference type="PANTHER" id="PTHR18934">
    <property type="entry name" value="ATP-DEPENDENT RNA HELICASE"/>
    <property type="match status" value="1"/>
</dbReference>
<dbReference type="PROSITE" id="PS51194">
    <property type="entry name" value="HELICASE_CTER"/>
    <property type="match status" value="1"/>
</dbReference>
<dbReference type="Gene3D" id="1.20.120.1080">
    <property type="match status" value="1"/>
</dbReference>
<evidence type="ECO:0000259" key="8">
    <source>
        <dbReference type="PROSITE" id="PS51194"/>
    </source>
</evidence>
<dbReference type="InterPro" id="IPR002464">
    <property type="entry name" value="DNA/RNA_helicase_DEAH_CS"/>
</dbReference>
<accession>A0A4S4E014</accession>
<dbReference type="InterPro" id="IPR048333">
    <property type="entry name" value="HA2_WH"/>
</dbReference>
<evidence type="ECO:0000256" key="1">
    <source>
        <dbReference type="ARBA" id="ARBA00012552"/>
    </source>
</evidence>
<keyword evidence="4" id="KW-0347">Helicase</keyword>
<dbReference type="InterPro" id="IPR007502">
    <property type="entry name" value="Helicase-assoc_dom"/>
</dbReference>
<feature type="domain" description="Helicase ATP-binding" evidence="7">
    <location>
        <begin position="34"/>
        <end position="323"/>
    </location>
</feature>
<dbReference type="GO" id="GO:0003723">
    <property type="term" value="F:RNA binding"/>
    <property type="evidence" value="ECO:0007669"/>
    <property type="project" value="TreeGrafter"/>
</dbReference>
<evidence type="ECO:0000256" key="3">
    <source>
        <dbReference type="ARBA" id="ARBA00022801"/>
    </source>
</evidence>
<dbReference type="Gene3D" id="3.40.50.300">
    <property type="entry name" value="P-loop containing nucleotide triphosphate hydrolases"/>
    <property type="match status" value="3"/>
</dbReference>
<protein>
    <recommendedName>
        <fullName evidence="1">RNA helicase</fullName>
        <ecNumber evidence="1">3.6.4.13</ecNumber>
    </recommendedName>
</protein>
<evidence type="ECO:0000256" key="4">
    <source>
        <dbReference type="ARBA" id="ARBA00022806"/>
    </source>
</evidence>
<sequence>MKKAAFFSTLPLAPPHLEKQRQRLPVFRYRTSILYLVETHATTIIVGETGSGKTTQIPQYLKEAGWADGGRVIACTQPRRLAVQVISLSCVTNDLDDNVFPVSLRSSAFHALPSEDGIYSMPLEISQKGFSHWEDAPVGYFLDRKFCFPFEKTQAEENWSNVLEDVVYIDNAFFIFKSEAMDEIIAGNQAYNFLNVNFVVCLWVKLYDAVASRVAEEMGVKLGEEVGYTIRFEDLTNRDLTRIKFLTDGVLLREMMEDPLLTKYSVIMVDEAHERSISTDILLGLLKKIQRRRPELRLIISSATIEAKSIAAFFHNRSFVSVGGGVSACGGSIFDLVVFVRSAMEVGVSVRPKGVFAVGVSILEASFGHGVGEVRRSPAEMSSVGEVSAEVSSVVSNVHYELNFLHLLKTSKKRRGLEGEERGPKTEPAILSVEGRGFNVQVFYAEEPVPDYIQAIVSTVMSIHDQEPMGDILVFLTGQDDIDTAVQLLTEEAQNNGKPSSVIRMVFIFREIFFNLPSLLDNHSAKTLFTGLVVLPLYSGLSRADQDLVFSPTPRGKRKVVISTNIAETSLTLEGVVYVVDSGFSKQRFYNPISDIENLVVAPISKASARQRAGRAGRVRPGKCYRLYTEEHFVKEMSAEGIPEMQRSNLVSCVIQITSGDKNYGVLYCSFLAFLMSSPSFSSCGLGDAAQHESNTLYAMGVSEGLGSRYQFAVFVKVQLKALGIDNILGFDWPASPSPEAMIRALEVLYSLGVLDDDAKLTSPTGFQIAEIPLDPMISKMILASNQLGCSEEIITIAAVLSIQSIWISARGQQKQLDEAKLRFAAAEGDHVTFLNVYKGFLQSGKSSKWCNKNFVNYHAMRKVIEIREQLRRIALRIGMVLKSCESDMQAVRKAVTAGFFANACRLEAFSHSGMYKTLRSSQEVYIHPSSVLFRVNPKWVIYHSIVSTDRQYMRNVISLDPSWLLEAAPHFYQHQQPNSIPH</sequence>
<dbReference type="CDD" id="cd18791">
    <property type="entry name" value="SF2_C_RHA"/>
    <property type="match status" value="1"/>
</dbReference>
<keyword evidence="5" id="KW-0067">ATP-binding</keyword>
<keyword evidence="2" id="KW-0547">Nucleotide-binding</keyword>
<dbReference type="Proteomes" id="UP000306102">
    <property type="component" value="Unassembled WGS sequence"/>
</dbReference>
<gene>
    <name evidence="9" type="ORF">TEA_016797</name>
</gene>
<reference evidence="9 10" key="1">
    <citation type="journal article" date="2018" name="Proc. Natl. Acad. Sci. U.S.A.">
        <title>Draft genome sequence of Camellia sinensis var. sinensis provides insights into the evolution of the tea genome and tea quality.</title>
        <authorList>
            <person name="Wei C."/>
            <person name="Yang H."/>
            <person name="Wang S."/>
            <person name="Zhao J."/>
            <person name="Liu C."/>
            <person name="Gao L."/>
            <person name="Xia E."/>
            <person name="Lu Y."/>
            <person name="Tai Y."/>
            <person name="She G."/>
            <person name="Sun J."/>
            <person name="Cao H."/>
            <person name="Tong W."/>
            <person name="Gao Q."/>
            <person name="Li Y."/>
            <person name="Deng W."/>
            <person name="Jiang X."/>
            <person name="Wang W."/>
            <person name="Chen Q."/>
            <person name="Zhang S."/>
            <person name="Li H."/>
            <person name="Wu J."/>
            <person name="Wang P."/>
            <person name="Li P."/>
            <person name="Shi C."/>
            <person name="Zheng F."/>
            <person name="Jian J."/>
            <person name="Huang B."/>
            <person name="Shan D."/>
            <person name="Shi M."/>
            <person name="Fang C."/>
            <person name="Yue Y."/>
            <person name="Li F."/>
            <person name="Li D."/>
            <person name="Wei S."/>
            <person name="Han B."/>
            <person name="Jiang C."/>
            <person name="Yin Y."/>
            <person name="Xia T."/>
            <person name="Zhang Z."/>
            <person name="Bennetzen J.L."/>
            <person name="Zhao S."/>
            <person name="Wan X."/>
        </authorList>
    </citation>
    <scope>NUCLEOTIDE SEQUENCE [LARGE SCALE GENOMIC DNA]</scope>
    <source>
        <strain evidence="10">cv. Shuchazao</strain>
        <tissue evidence="9">Leaf</tissue>
    </source>
</reference>
<dbReference type="GO" id="GO:0003724">
    <property type="term" value="F:RNA helicase activity"/>
    <property type="evidence" value="ECO:0007669"/>
    <property type="project" value="UniProtKB-EC"/>
</dbReference>
<dbReference type="EC" id="3.6.4.13" evidence="1"/>
<evidence type="ECO:0000313" key="9">
    <source>
        <dbReference type="EMBL" id="THG09093.1"/>
    </source>
</evidence>
<dbReference type="PROSITE" id="PS51192">
    <property type="entry name" value="HELICASE_ATP_BIND_1"/>
    <property type="match status" value="1"/>
</dbReference>
<dbReference type="InterPro" id="IPR014001">
    <property type="entry name" value="Helicase_ATP-bd"/>
</dbReference>
<comment type="catalytic activity">
    <reaction evidence="6">
        <text>ATP + H2O = ADP + phosphate + H(+)</text>
        <dbReference type="Rhea" id="RHEA:13065"/>
        <dbReference type="ChEBI" id="CHEBI:15377"/>
        <dbReference type="ChEBI" id="CHEBI:15378"/>
        <dbReference type="ChEBI" id="CHEBI:30616"/>
        <dbReference type="ChEBI" id="CHEBI:43474"/>
        <dbReference type="ChEBI" id="CHEBI:456216"/>
        <dbReference type="EC" id="3.6.4.13"/>
    </reaction>
</comment>
<keyword evidence="3" id="KW-0378">Hydrolase</keyword>
<dbReference type="InterPro" id="IPR001650">
    <property type="entry name" value="Helicase_C-like"/>
</dbReference>
<evidence type="ECO:0000256" key="6">
    <source>
        <dbReference type="ARBA" id="ARBA00047984"/>
    </source>
</evidence>
<dbReference type="InterPro" id="IPR011709">
    <property type="entry name" value="DEAD-box_helicase_OB_fold"/>
</dbReference>
<dbReference type="SMART" id="SM00847">
    <property type="entry name" value="HA2"/>
    <property type="match status" value="1"/>
</dbReference>
<dbReference type="SMART" id="SM00487">
    <property type="entry name" value="DEXDc"/>
    <property type="match status" value="1"/>
</dbReference>
<dbReference type="GO" id="GO:0016787">
    <property type="term" value="F:hydrolase activity"/>
    <property type="evidence" value="ECO:0007669"/>
    <property type="project" value="UniProtKB-KW"/>
</dbReference>
<dbReference type="EMBL" id="SDRB02008773">
    <property type="protein sequence ID" value="THG09093.1"/>
    <property type="molecule type" value="Genomic_DNA"/>
</dbReference>
<dbReference type="PANTHER" id="PTHR18934:SF136">
    <property type="entry name" value="ATP-DEPENDENT RNA HELICASE DHX35-RELATED"/>
    <property type="match status" value="1"/>
</dbReference>
<evidence type="ECO:0000313" key="10">
    <source>
        <dbReference type="Proteomes" id="UP000306102"/>
    </source>
</evidence>
<name>A0A4S4E014_CAMSN</name>
<dbReference type="SUPFAM" id="SSF52540">
    <property type="entry name" value="P-loop containing nucleoside triphosphate hydrolases"/>
    <property type="match status" value="3"/>
</dbReference>
<feature type="domain" description="Helicase C-terminal" evidence="8">
    <location>
        <begin position="455"/>
        <end position="661"/>
    </location>
</feature>
<comment type="caution">
    <text evidence="9">The sequence shown here is derived from an EMBL/GenBank/DDBJ whole genome shotgun (WGS) entry which is preliminary data.</text>
</comment>
<dbReference type="GO" id="GO:0005524">
    <property type="term" value="F:ATP binding"/>
    <property type="evidence" value="ECO:0007669"/>
    <property type="project" value="UniProtKB-KW"/>
</dbReference>
<dbReference type="Pfam" id="PF21010">
    <property type="entry name" value="HA2_C"/>
    <property type="match status" value="1"/>
</dbReference>